<accession>A0A919J110</accession>
<evidence type="ECO:0000313" key="2">
    <source>
        <dbReference type="EMBL" id="GIE11407.1"/>
    </source>
</evidence>
<dbReference type="RefSeq" id="WP_203817948.1">
    <property type="nucleotide sequence ID" value="NZ_BAAABP010000058.1"/>
</dbReference>
<dbReference type="AlphaFoldDB" id="A0A919J110"/>
<proteinExistence type="predicted"/>
<evidence type="ECO:0000259" key="1">
    <source>
        <dbReference type="PROSITE" id="PS51186"/>
    </source>
</evidence>
<dbReference type="InterPro" id="IPR052523">
    <property type="entry name" value="Trichothecene_AcTrans"/>
</dbReference>
<dbReference type="PROSITE" id="PS51186">
    <property type="entry name" value="GNAT"/>
    <property type="match status" value="1"/>
</dbReference>
<keyword evidence="3" id="KW-1185">Reference proteome</keyword>
<dbReference type="Gene3D" id="3.40.630.30">
    <property type="match status" value="1"/>
</dbReference>
<dbReference type="CDD" id="cd04301">
    <property type="entry name" value="NAT_SF"/>
    <property type="match status" value="1"/>
</dbReference>
<dbReference type="InterPro" id="IPR000182">
    <property type="entry name" value="GNAT_dom"/>
</dbReference>
<dbReference type="Proteomes" id="UP000598174">
    <property type="component" value="Unassembled WGS sequence"/>
</dbReference>
<name>A0A919J110_9ACTN</name>
<dbReference type="PANTHER" id="PTHR42791:SF1">
    <property type="entry name" value="N-ACETYLTRANSFERASE DOMAIN-CONTAINING PROTEIN"/>
    <property type="match status" value="1"/>
</dbReference>
<sequence length="201" mass="22922">MTDYPEIRPAREDELADIGHLISQSFFHLGACAYLVPPEEDRLKVHTDYFGLLTEHANAYGRVDVIDDPSGNGIAATAVWFDYTREAPDPENYEERLAALAGPYLDRFQALDELFAAHHPHDPHWHLAFLAVHPDHQDHGLGGKLMKHTHDELDAAGVPQYLEATNENNVRLYRRSGYVDMDPFEMPLPDGTNFFRMWRKG</sequence>
<reference evidence="2" key="1">
    <citation type="submission" date="2021-01" db="EMBL/GenBank/DDBJ databases">
        <title>Whole genome shotgun sequence of Actinoplanes ferrugineus NBRC 15555.</title>
        <authorList>
            <person name="Komaki H."/>
            <person name="Tamura T."/>
        </authorList>
    </citation>
    <scope>NUCLEOTIDE SEQUENCE</scope>
    <source>
        <strain evidence="2">NBRC 15555</strain>
    </source>
</reference>
<evidence type="ECO:0000313" key="3">
    <source>
        <dbReference type="Proteomes" id="UP000598174"/>
    </source>
</evidence>
<comment type="caution">
    <text evidence="2">The sequence shown here is derived from an EMBL/GenBank/DDBJ whole genome shotgun (WGS) entry which is preliminary data.</text>
</comment>
<dbReference type="SUPFAM" id="SSF55729">
    <property type="entry name" value="Acyl-CoA N-acyltransferases (Nat)"/>
    <property type="match status" value="1"/>
</dbReference>
<dbReference type="PANTHER" id="PTHR42791">
    <property type="entry name" value="GNAT FAMILY ACETYLTRANSFERASE"/>
    <property type="match status" value="1"/>
</dbReference>
<feature type="domain" description="N-acetyltransferase" evidence="1">
    <location>
        <begin position="64"/>
        <end position="201"/>
    </location>
</feature>
<gene>
    <name evidence="2" type="ORF">Afe05nite_32470</name>
</gene>
<dbReference type="EMBL" id="BOMM01000029">
    <property type="protein sequence ID" value="GIE11407.1"/>
    <property type="molecule type" value="Genomic_DNA"/>
</dbReference>
<organism evidence="2 3">
    <name type="scientific">Paractinoplanes ferrugineus</name>
    <dbReference type="NCBI Taxonomy" id="113564"/>
    <lineage>
        <taxon>Bacteria</taxon>
        <taxon>Bacillati</taxon>
        <taxon>Actinomycetota</taxon>
        <taxon>Actinomycetes</taxon>
        <taxon>Micromonosporales</taxon>
        <taxon>Micromonosporaceae</taxon>
        <taxon>Paractinoplanes</taxon>
    </lineage>
</organism>
<dbReference type="GO" id="GO:0016747">
    <property type="term" value="F:acyltransferase activity, transferring groups other than amino-acyl groups"/>
    <property type="evidence" value="ECO:0007669"/>
    <property type="project" value="InterPro"/>
</dbReference>
<dbReference type="Pfam" id="PF00583">
    <property type="entry name" value="Acetyltransf_1"/>
    <property type="match status" value="1"/>
</dbReference>
<dbReference type="InterPro" id="IPR016181">
    <property type="entry name" value="Acyl_CoA_acyltransferase"/>
</dbReference>
<protein>
    <recommendedName>
        <fullName evidence="1">N-acetyltransferase domain-containing protein</fullName>
    </recommendedName>
</protein>